<dbReference type="EMBL" id="MHDB01000004">
    <property type="protein sequence ID" value="OGY32831.1"/>
    <property type="molecule type" value="Genomic_DNA"/>
</dbReference>
<organism evidence="1 2">
    <name type="scientific">Candidatus Woykebacteria bacterium RIFCSPLOWO2_01_FULL_43_14</name>
    <dbReference type="NCBI Taxonomy" id="1802605"/>
    <lineage>
        <taxon>Bacteria</taxon>
        <taxon>Candidatus Woykeibacteriota</taxon>
    </lineage>
</organism>
<reference evidence="1 2" key="1">
    <citation type="journal article" date="2016" name="Nat. Commun.">
        <title>Thousands of microbial genomes shed light on interconnected biogeochemical processes in an aquifer system.</title>
        <authorList>
            <person name="Anantharaman K."/>
            <person name="Brown C.T."/>
            <person name="Hug L.A."/>
            <person name="Sharon I."/>
            <person name="Castelle C.J."/>
            <person name="Probst A.J."/>
            <person name="Thomas B.C."/>
            <person name="Singh A."/>
            <person name="Wilkins M.J."/>
            <person name="Karaoz U."/>
            <person name="Brodie E.L."/>
            <person name="Williams K.H."/>
            <person name="Hubbard S.S."/>
            <person name="Banfield J.F."/>
        </authorList>
    </citation>
    <scope>NUCLEOTIDE SEQUENCE [LARGE SCALE GENOMIC DNA]</scope>
</reference>
<protein>
    <submittedName>
        <fullName evidence="1">Uncharacterized protein</fullName>
    </submittedName>
</protein>
<dbReference type="Proteomes" id="UP000177718">
    <property type="component" value="Unassembled WGS sequence"/>
</dbReference>
<comment type="caution">
    <text evidence="1">The sequence shown here is derived from an EMBL/GenBank/DDBJ whole genome shotgun (WGS) entry which is preliminary data.</text>
</comment>
<evidence type="ECO:0000313" key="1">
    <source>
        <dbReference type="EMBL" id="OGY32831.1"/>
    </source>
</evidence>
<accession>A0A1G1WZ39</accession>
<name>A0A1G1WZ39_9BACT</name>
<dbReference type="AlphaFoldDB" id="A0A1G1WZ39"/>
<evidence type="ECO:0000313" key="2">
    <source>
        <dbReference type="Proteomes" id="UP000177718"/>
    </source>
</evidence>
<gene>
    <name evidence="1" type="ORF">A3A61_01980</name>
</gene>
<proteinExistence type="predicted"/>
<sequence>MSEIYQGMAVVLGGYLLATFLQKVVYPHTLKPGQDFKKAFGVGPFNKNYSVDSAVETTLQRLRVWESYLKQKINETTFEVRLESKDPKTQGRVTRAYIIQERLGDVSRDASSERASLVSLALRFGFGITREDGSNPIADAGYSREITSQQRELWKERRPRPSAVLV</sequence>